<protein>
    <submittedName>
        <fullName evidence="3">FecR domain-containing protein</fullName>
    </submittedName>
</protein>
<dbReference type="InterPro" id="IPR006860">
    <property type="entry name" value="FecR"/>
</dbReference>
<feature type="transmembrane region" description="Helical" evidence="1">
    <location>
        <begin position="80"/>
        <end position="98"/>
    </location>
</feature>
<dbReference type="Pfam" id="PF04773">
    <property type="entry name" value="FecR"/>
    <property type="match status" value="1"/>
</dbReference>
<name>A0ABU9AWA2_9BACT</name>
<evidence type="ECO:0000313" key="4">
    <source>
        <dbReference type="Proteomes" id="UP001371305"/>
    </source>
</evidence>
<accession>A0ABU9AWA2</accession>
<keyword evidence="1" id="KW-0812">Transmembrane</keyword>
<evidence type="ECO:0000313" key="3">
    <source>
        <dbReference type="EMBL" id="MEK7952001.1"/>
    </source>
</evidence>
<dbReference type="Proteomes" id="UP001371305">
    <property type="component" value="Unassembled WGS sequence"/>
</dbReference>
<proteinExistence type="predicted"/>
<keyword evidence="1" id="KW-0472">Membrane</keyword>
<gene>
    <name evidence="3" type="ORF">WKV53_15910</name>
</gene>
<dbReference type="Gene3D" id="2.60.120.1440">
    <property type="match status" value="1"/>
</dbReference>
<reference evidence="3 4" key="1">
    <citation type="submission" date="2024-04" db="EMBL/GenBank/DDBJ databases">
        <title>Luteolibacter sp. isolated from soil.</title>
        <authorList>
            <person name="An J."/>
        </authorList>
    </citation>
    <scope>NUCLEOTIDE SEQUENCE [LARGE SCALE GENOMIC DNA]</scope>
    <source>
        <strain evidence="3 4">Y139</strain>
    </source>
</reference>
<keyword evidence="4" id="KW-1185">Reference proteome</keyword>
<dbReference type="PANTHER" id="PTHR30273">
    <property type="entry name" value="PERIPLASMIC SIGNAL SENSOR AND SIGMA FACTOR ACTIVATOR FECR-RELATED"/>
    <property type="match status" value="1"/>
</dbReference>
<evidence type="ECO:0000256" key="1">
    <source>
        <dbReference type="SAM" id="Phobius"/>
    </source>
</evidence>
<dbReference type="InterPro" id="IPR012373">
    <property type="entry name" value="Ferrdict_sens_TM"/>
</dbReference>
<organism evidence="3 4">
    <name type="scientific">Luteolibacter soli</name>
    <dbReference type="NCBI Taxonomy" id="3135280"/>
    <lineage>
        <taxon>Bacteria</taxon>
        <taxon>Pseudomonadati</taxon>
        <taxon>Verrucomicrobiota</taxon>
        <taxon>Verrucomicrobiia</taxon>
        <taxon>Verrucomicrobiales</taxon>
        <taxon>Verrucomicrobiaceae</taxon>
        <taxon>Luteolibacter</taxon>
    </lineage>
</organism>
<feature type="domain" description="FecR protein" evidence="2">
    <location>
        <begin position="176"/>
        <end position="235"/>
    </location>
</feature>
<dbReference type="RefSeq" id="WP_341405760.1">
    <property type="nucleotide sequence ID" value="NZ_JBBUKT010000006.1"/>
</dbReference>
<dbReference type="EMBL" id="JBBUKT010000006">
    <property type="protein sequence ID" value="MEK7952001.1"/>
    <property type="molecule type" value="Genomic_DNA"/>
</dbReference>
<keyword evidence="1" id="KW-1133">Transmembrane helix</keyword>
<evidence type="ECO:0000259" key="2">
    <source>
        <dbReference type="Pfam" id="PF04773"/>
    </source>
</evidence>
<comment type="caution">
    <text evidence="3">The sequence shown here is derived from an EMBL/GenBank/DDBJ whole genome shotgun (WGS) entry which is preliminary data.</text>
</comment>
<dbReference type="PANTHER" id="PTHR30273:SF2">
    <property type="entry name" value="PROTEIN FECR"/>
    <property type="match status" value="1"/>
</dbReference>
<sequence length="496" mass="54596">MSSRPPHAKLRSLIDRLHDGPPLSKQEVAQLEEYLEDDEALAYYVAVSQQEALLPSSIPERDLSEVEPARIVRFPRAMRFATPLAAACVVFALGLILGRRLERDPSNSTVAISPAHAAPARITGMVGVEWADESAPHKIDLDAASDPISIKSGLVEVTYGNGVCVTLEGPAVYEVAGQEEGRLAKGKLYTTVPKGAEGFKIHYSGGTVEDLGTEFAMDAQENGSTEVGVFSGKVKLHSEGRDSIMLFENQSLVQSPGAEEPFEPVPLDREKFVDRLPARDFRWEVDSPGTREFTCDVTHLVWKPAKYRAIFKWISGMDAVNLRDVRLFRDGELVVADDHAGSTGVLRYVSNNIYALDVPPGDYSRGRWTIKARIETISREGGNLAHADVPIGSRGILQFEEGLVTGAGPEQFIGRWAYRHMGTAFVREFHPDGSVSLEQNGVKDEGYWVDSRWEVKDGVLNVSIPKRGLAERHVLRDAKTLIFASNPYENAVKESD</sequence>